<evidence type="ECO:0000313" key="3">
    <source>
        <dbReference type="Proteomes" id="UP000321954"/>
    </source>
</evidence>
<keyword evidence="1" id="KW-0732">Signal</keyword>
<dbReference type="PROSITE" id="PS51257">
    <property type="entry name" value="PROKAR_LIPOPROTEIN"/>
    <property type="match status" value="1"/>
</dbReference>
<protein>
    <recommendedName>
        <fullName evidence="4">Lipoprotein</fullName>
    </recommendedName>
</protein>
<evidence type="ECO:0000313" key="2">
    <source>
        <dbReference type="EMBL" id="QED36680.1"/>
    </source>
</evidence>
<feature type="chain" id="PRO_5022745244" description="Lipoprotein" evidence="1">
    <location>
        <begin position="20"/>
        <end position="245"/>
    </location>
</feature>
<proteinExistence type="predicted"/>
<evidence type="ECO:0008006" key="4">
    <source>
        <dbReference type="Google" id="ProtNLM"/>
    </source>
</evidence>
<gene>
    <name evidence="2" type="ORF">FK178_02655</name>
</gene>
<name>A0A5B8YFG8_9FLAO</name>
<dbReference type="KEGG" id="anp:FK178_02655"/>
<sequence length="245" mass="27202">MKKLFLLPGIILFTGCATSISTQLAHQNFSKLQNSDPIVVLTEKETLPENSEFVGDIKIGDSGFTIECGYLKVIEDATAKAREAGANIIKIVELTEPAFLGSTCYRLQAKIYRNLDAVAIANISKKRDQKNKSRLPEDSNYALIHFYRPKLSVAALGSFGYKIKDGNDSILGRLRGGEKFVLQTKNFGDQSFFAITETKEEIKIKVEKGKEYFVRGGAIPGIITVRPQLTITENQIGQKEFEAMK</sequence>
<evidence type="ECO:0000256" key="1">
    <source>
        <dbReference type="SAM" id="SignalP"/>
    </source>
</evidence>
<dbReference type="RefSeq" id="WP_146830737.1">
    <property type="nucleotide sequence ID" value="NZ_CP042476.1"/>
</dbReference>
<organism evidence="2 3">
    <name type="scientific">Antarcticibacterium arcticum</name>
    <dbReference type="NCBI Taxonomy" id="2585771"/>
    <lineage>
        <taxon>Bacteria</taxon>
        <taxon>Pseudomonadati</taxon>
        <taxon>Bacteroidota</taxon>
        <taxon>Flavobacteriia</taxon>
        <taxon>Flavobacteriales</taxon>
        <taxon>Flavobacteriaceae</taxon>
        <taxon>Antarcticibacterium</taxon>
    </lineage>
</organism>
<accession>A0A5B8YFG8</accession>
<dbReference type="Proteomes" id="UP000321954">
    <property type="component" value="Chromosome"/>
</dbReference>
<dbReference type="EMBL" id="CP042476">
    <property type="protein sequence ID" value="QED36680.1"/>
    <property type="molecule type" value="Genomic_DNA"/>
</dbReference>
<reference evidence="2 3" key="1">
    <citation type="submission" date="2019-08" db="EMBL/GenBank/DDBJ databases">
        <title>Antarcticibacterium arcticum sp. nov., a bacterium isolated from marine sediment of the Canadian Beaufort Sea.</title>
        <authorList>
            <person name="Lee Y.M."/>
            <person name="Baek K."/>
            <person name="Lee D.-H."/>
            <person name="Shin S.C."/>
            <person name="Jin Y.K."/>
            <person name="Park Y."/>
        </authorList>
    </citation>
    <scope>NUCLEOTIDE SEQUENCE [LARGE SCALE GENOMIC DNA]</scope>
    <source>
        <strain evidence="2 3">PAMC 28998</strain>
    </source>
</reference>
<dbReference type="AlphaFoldDB" id="A0A5B8YFG8"/>
<dbReference type="OrthoDB" id="1319634at2"/>
<keyword evidence="3" id="KW-1185">Reference proteome</keyword>
<feature type="signal peptide" evidence="1">
    <location>
        <begin position="1"/>
        <end position="19"/>
    </location>
</feature>